<feature type="transmembrane region" description="Helical" evidence="1">
    <location>
        <begin position="12"/>
        <end position="32"/>
    </location>
</feature>
<proteinExistence type="predicted"/>
<reference evidence="2 3" key="1">
    <citation type="submission" date="2018-04" db="EMBL/GenBank/DDBJ databases">
        <title>Genomic Encyclopedia of Archaeal and Bacterial Type Strains, Phase II (KMG-II): from individual species to whole genera.</title>
        <authorList>
            <person name="Goeker M."/>
        </authorList>
    </citation>
    <scope>NUCLEOTIDE SEQUENCE [LARGE SCALE GENOMIC DNA]</scope>
    <source>
        <strain evidence="2 3">DSM 18806</strain>
    </source>
</reference>
<name>A0A2T5INN5_9LACT</name>
<dbReference type="EMBL" id="QAOM01000004">
    <property type="protein sequence ID" value="PTQ85438.1"/>
    <property type="molecule type" value="Genomic_DNA"/>
</dbReference>
<evidence type="ECO:0000313" key="3">
    <source>
        <dbReference type="Proteomes" id="UP000244161"/>
    </source>
</evidence>
<organism evidence="2 3">
    <name type="scientific">Trichococcus patagoniensis</name>
    <dbReference type="NCBI Taxonomy" id="382641"/>
    <lineage>
        <taxon>Bacteria</taxon>
        <taxon>Bacillati</taxon>
        <taxon>Bacillota</taxon>
        <taxon>Bacilli</taxon>
        <taxon>Lactobacillales</taxon>
        <taxon>Carnobacteriaceae</taxon>
        <taxon>Trichococcus</taxon>
    </lineage>
</organism>
<evidence type="ECO:0000313" key="2">
    <source>
        <dbReference type="EMBL" id="PTQ85438.1"/>
    </source>
</evidence>
<dbReference type="AlphaFoldDB" id="A0A2T5INN5"/>
<keyword evidence="1" id="KW-0812">Transmembrane</keyword>
<evidence type="ECO:0000256" key="1">
    <source>
        <dbReference type="SAM" id="Phobius"/>
    </source>
</evidence>
<dbReference type="Proteomes" id="UP000244161">
    <property type="component" value="Unassembled WGS sequence"/>
</dbReference>
<keyword evidence="3" id="KW-1185">Reference proteome</keyword>
<protein>
    <submittedName>
        <fullName evidence="2">Uncharacterized protein</fullName>
    </submittedName>
</protein>
<keyword evidence="1" id="KW-1133">Transmembrane helix</keyword>
<comment type="caution">
    <text evidence="2">The sequence shown here is derived from an EMBL/GenBank/DDBJ whole genome shotgun (WGS) entry which is preliminary data.</text>
</comment>
<keyword evidence="1" id="KW-0472">Membrane</keyword>
<gene>
    <name evidence="2" type="ORF">C8U37_10475</name>
</gene>
<sequence length="35" mass="3991">MLHLRTKHIAYIHKALLLLVVVAFVDVLVGFFNQA</sequence>
<accession>A0A2T5INN5</accession>